<comment type="caution">
    <text evidence="6">The sequence shown here is derived from an EMBL/GenBank/DDBJ whole genome shotgun (WGS) entry which is preliminary data.</text>
</comment>
<evidence type="ECO:0000313" key="7">
    <source>
        <dbReference type="Proteomes" id="UP000653305"/>
    </source>
</evidence>
<evidence type="ECO:0000313" key="6">
    <source>
        <dbReference type="EMBL" id="GFP91997.1"/>
    </source>
</evidence>
<feature type="domain" description="SWIM-type" evidence="5">
    <location>
        <begin position="20"/>
        <end position="52"/>
    </location>
</feature>
<dbReference type="EMBL" id="BMAC01000262">
    <property type="protein sequence ID" value="GFP91997.1"/>
    <property type="molecule type" value="Genomic_DNA"/>
</dbReference>
<keyword evidence="7" id="KW-1185">Reference proteome</keyword>
<dbReference type="Proteomes" id="UP000653305">
    <property type="component" value="Unassembled WGS sequence"/>
</dbReference>
<organism evidence="6 7">
    <name type="scientific">Phtheirospermum japonicum</name>
    <dbReference type="NCBI Taxonomy" id="374723"/>
    <lineage>
        <taxon>Eukaryota</taxon>
        <taxon>Viridiplantae</taxon>
        <taxon>Streptophyta</taxon>
        <taxon>Embryophyta</taxon>
        <taxon>Tracheophyta</taxon>
        <taxon>Spermatophyta</taxon>
        <taxon>Magnoliopsida</taxon>
        <taxon>eudicotyledons</taxon>
        <taxon>Gunneridae</taxon>
        <taxon>Pentapetalae</taxon>
        <taxon>asterids</taxon>
        <taxon>lamiids</taxon>
        <taxon>Lamiales</taxon>
        <taxon>Orobanchaceae</taxon>
        <taxon>Orobanchaceae incertae sedis</taxon>
        <taxon>Phtheirospermum</taxon>
    </lineage>
</organism>
<dbReference type="InterPro" id="IPR006564">
    <property type="entry name" value="Znf_PMZ"/>
</dbReference>
<keyword evidence="3" id="KW-0862">Zinc</keyword>
<dbReference type="PROSITE" id="PS50966">
    <property type="entry name" value="ZF_SWIM"/>
    <property type="match status" value="1"/>
</dbReference>
<proteinExistence type="predicted"/>
<evidence type="ECO:0000259" key="5">
    <source>
        <dbReference type="PROSITE" id="PS50966"/>
    </source>
</evidence>
<reference evidence="6" key="1">
    <citation type="submission" date="2020-07" db="EMBL/GenBank/DDBJ databases">
        <title>Ethylene signaling mediates host invasion by parasitic plants.</title>
        <authorList>
            <person name="Yoshida S."/>
        </authorList>
    </citation>
    <scope>NUCLEOTIDE SEQUENCE</scope>
    <source>
        <strain evidence="6">Okayama</strain>
    </source>
</reference>
<protein>
    <recommendedName>
        <fullName evidence="5">SWIM-type domain-containing protein</fullName>
    </recommendedName>
</protein>
<evidence type="ECO:0000256" key="4">
    <source>
        <dbReference type="PROSITE-ProRule" id="PRU00325"/>
    </source>
</evidence>
<keyword evidence="1" id="KW-0479">Metal-binding</keyword>
<evidence type="ECO:0000256" key="1">
    <source>
        <dbReference type="ARBA" id="ARBA00022723"/>
    </source>
</evidence>
<sequence length="113" mass="13679">MAVRRANDHIFKVNEDIKVFILDLEERSHTCNMFRMDEIPCPHAIAVLKEMNLDHYNYCSDYYMKETMLVTYCEMVYPIEHEATWMLLNEFQKYVASSFSRHNKSWKTEEKKI</sequence>
<dbReference type="OrthoDB" id="1931668at2759"/>
<keyword evidence="2 4" id="KW-0863">Zinc-finger</keyword>
<dbReference type="Pfam" id="PF04434">
    <property type="entry name" value="SWIM"/>
    <property type="match status" value="1"/>
</dbReference>
<evidence type="ECO:0000256" key="3">
    <source>
        <dbReference type="ARBA" id="ARBA00022833"/>
    </source>
</evidence>
<name>A0A830BVJ9_9LAMI</name>
<accession>A0A830BVJ9</accession>
<evidence type="ECO:0000256" key="2">
    <source>
        <dbReference type="ARBA" id="ARBA00022771"/>
    </source>
</evidence>
<dbReference type="AlphaFoldDB" id="A0A830BVJ9"/>
<dbReference type="InterPro" id="IPR007527">
    <property type="entry name" value="Znf_SWIM"/>
</dbReference>
<gene>
    <name evidence="6" type="ORF">PHJA_001343800</name>
</gene>
<dbReference type="GO" id="GO:0008270">
    <property type="term" value="F:zinc ion binding"/>
    <property type="evidence" value="ECO:0007669"/>
    <property type="project" value="UniProtKB-KW"/>
</dbReference>
<dbReference type="SMART" id="SM00575">
    <property type="entry name" value="ZnF_PMZ"/>
    <property type="match status" value="1"/>
</dbReference>